<name>A0A9W9YKB8_9CNID</name>
<dbReference type="AlphaFoldDB" id="A0A9W9YKB8"/>
<organism evidence="1 2">
    <name type="scientific">Desmophyllum pertusum</name>
    <dbReference type="NCBI Taxonomy" id="174260"/>
    <lineage>
        <taxon>Eukaryota</taxon>
        <taxon>Metazoa</taxon>
        <taxon>Cnidaria</taxon>
        <taxon>Anthozoa</taxon>
        <taxon>Hexacorallia</taxon>
        <taxon>Scleractinia</taxon>
        <taxon>Caryophylliina</taxon>
        <taxon>Caryophylliidae</taxon>
        <taxon>Desmophyllum</taxon>
    </lineage>
</organism>
<gene>
    <name evidence="1" type="ORF">OS493_028698</name>
</gene>
<reference evidence="1" key="1">
    <citation type="submission" date="2023-01" db="EMBL/GenBank/DDBJ databases">
        <title>Genome assembly of the deep-sea coral Lophelia pertusa.</title>
        <authorList>
            <person name="Herrera S."/>
            <person name="Cordes E."/>
        </authorList>
    </citation>
    <scope>NUCLEOTIDE SEQUENCE</scope>
    <source>
        <strain evidence="1">USNM1676648</strain>
        <tissue evidence="1">Polyp</tissue>
    </source>
</reference>
<dbReference type="EMBL" id="MU827329">
    <property type="protein sequence ID" value="KAJ7355029.1"/>
    <property type="molecule type" value="Genomic_DNA"/>
</dbReference>
<dbReference type="OrthoDB" id="9974421at2759"/>
<sequence length="99" mass="11285">MEGKHHLHTLLQRCTKNGRGDGVKVFYLRGNHDHEMTAEAVEQLMERSDDAASRIEYFLRMGMTGIYSPYSLTEPNDPLGGRPIGYYVKRAVATTERQL</sequence>
<accession>A0A9W9YKB8</accession>
<evidence type="ECO:0000313" key="1">
    <source>
        <dbReference type="EMBL" id="KAJ7355029.1"/>
    </source>
</evidence>
<comment type="caution">
    <text evidence="1">The sequence shown here is derived from an EMBL/GenBank/DDBJ whole genome shotgun (WGS) entry which is preliminary data.</text>
</comment>
<evidence type="ECO:0000313" key="2">
    <source>
        <dbReference type="Proteomes" id="UP001163046"/>
    </source>
</evidence>
<proteinExistence type="predicted"/>
<dbReference type="Proteomes" id="UP001163046">
    <property type="component" value="Unassembled WGS sequence"/>
</dbReference>
<keyword evidence="2" id="KW-1185">Reference proteome</keyword>
<protein>
    <submittedName>
        <fullName evidence="1">Uncharacterized protein</fullName>
    </submittedName>
</protein>